<dbReference type="InterPro" id="IPR008921">
    <property type="entry name" value="DNA_pol3_clamp-load_cplx_C"/>
</dbReference>
<proteinExistence type="predicted"/>
<evidence type="ECO:0000313" key="3">
    <source>
        <dbReference type="EMBL" id="PIT90841.1"/>
    </source>
</evidence>
<comment type="caution">
    <text evidence="3">The sequence shown here is derived from an EMBL/GenBank/DDBJ whole genome shotgun (WGS) entry which is preliminary data.</text>
</comment>
<name>A0A2M6WDG4_9BACT</name>
<gene>
    <name evidence="3" type="ORF">COU17_03555</name>
</gene>
<dbReference type="Pfam" id="PF21694">
    <property type="entry name" value="DNA_pol3_delta_C"/>
    <property type="match status" value="1"/>
</dbReference>
<dbReference type="InterPro" id="IPR048466">
    <property type="entry name" value="DNA_pol3_delta-like_C"/>
</dbReference>
<dbReference type="Pfam" id="PF06144">
    <property type="entry name" value="DNA_pol3_delta"/>
    <property type="match status" value="1"/>
</dbReference>
<dbReference type="Gene3D" id="3.40.50.300">
    <property type="entry name" value="P-loop containing nucleotide triphosphate hydrolases"/>
    <property type="match status" value="1"/>
</dbReference>
<reference evidence="4" key="1">
    <citation type="submission" date="2017-09" db="EMBL/GenBank/DDBJ databases">
        <title>Depth-based differentiation of microbial function through sediment-hosted aquifers and enrichment of novel symbionts in the deep terrestrial subsurface.</title>
        <authorList>
            <person name="Probst A.J."/>
            <person name="Ladd B."/>
            <person name="Jarett J.K."/>
            <person name="Geller-Mcgrath D.E."/>
            <person name="Sieber C.M.K."/>
            <person name="Emerson J.B."/>
            <person name="Anantharaman K."/>
            <person name="Thomas B.C."/>
            <person name="Malmstrom R."/>
            <person name="Stieglmeier M."/>
            <person name="Klingl A."/>
            <person name="Woyke T."/>
            <person name="Ryan C.M."/>
            <person name="Banfield J.F."/>
        </authorList>
    </citation>
    <scope>NUCLEOTIDE SEQUENCE [LARGE SCALE GENOMIC DNA]</scope>
</reference>
<sequence>MIYLIYGADEYKGREKARALVHALQKRKPNALFFRITDEDEKNISLDELIQSQGLFERKYIVLLDHILKSELGEIVLNELKSIAASEHVFIILEGKLIKKDLSKIEKHAEKVQEYRKKEAAKEEFNRFALTDALGARNRERLWCLYQHARDRGAAAEELHGLLFWQVKAMLLALHSNTTEEAGLKPFPYKKAKEALRNYSEAELKNRAAQLVALPHESRRGAFDFAIGLEQWILKI</sequence>
<evidence type="ECO:0000259" key="1">
    <source>
        <dbReference type="Pfam" id="PF06144"/>
    </source>
</evidence>
<feature type="domain" description="DNA polymerase III delta N-terminal" evidence="1">
    <location>
        <begin position="3"/>
        <end position="101"/>
    </location>
</feature>
<dbReference type="GO" id="GO:0006260">
    <property type="term" value="P:DNA replication"/>
    <property type="evidence" value="ECO:0007669"/>
    <property type="project" value="InterPro"/>
</dbReference>
<dbReference type="GO" id="GO:0009360">
    <property type="term" value="C:DNA polymerase III complex"/>
    <property type="evidence" value="ECO:0007669"/>
    <property type="project" value="InterPro"/>
</dbReference>
<feature type="domain" description="DNA polymerase III delta subunit-like C-terminal" evidence="2">
    <location>
        <begin position="126"/>
        <end position="236"/>
    </location>
</feature>
<evidence type="ECO:0000313" key="4">
    <source>
        <dbReference type="Proteomes" id="UP000228809"/>
    </source>
</evidence>
<protein>
    <recommendedName>
        <fullName evidence="5">DNA polymerase III delta N-terminal domain-containing protein</fullName>
    </recommendedName>
</protein>
<evidence type="ECO:0008006" key="5">
    <source>
        <dbReference type="Google" id="ProtNLM"/>
    </source>
</evidence>
<dbReference type="EMBL" id="PFBJ01000020">
    <property type="protein sequence ID" value="PIT90841.1"/>
    <property type="molecule type" value="Genomic_DNA"/>
</dbReference>
<organism evidence="3 4">
    <name type="scientific">Candidatus Kaiserbacteria bacterium CG10_big_fil_rev_8_21_14_0_10_49_17</name>
    <dbReference type="NCBI Taxonomy" id="1974609"/>
    <lineage>
        <taxon>Bacteria</taxon>
        <taxon>Candidatus Kaiseribacteriota</taxon>
    </lineage>
</organism>
<evidence type="ECO:0000259" key="2">
    <source>
        <dbReference type="Pfam" id="PF21694"/>
    </source>
</evidence>
<dbReference type="GO" id="GO:0003677">
    <property type="term" value="F:DNA binding"/>
    <property type="evidence" value="ECO:0007669"/>
    <property type="project" value="InterPro"/>
</dbReference>
<dbReference type="InterPro" id="IPR010372">
    <property type="entry name" value="DNA_pol3_delta_N"/>
</dbReference>
<accession>A0A2M6WDG4</accession>
<dbReference type="AlphaFoldDB" id="A0A2M6WDG4"/>
<dbReference type="SUPFAM" id="SSF48019">
    <property type="entry name" value="post-AAA+ oligomerization domain-like"/>
    <property type="match status" value="1"/>
</dbReference>
<dbReference type="Gene3D" id="1.20.272.10">
    <property type="match status" value="1"/>
</dbReference>
<dbReference type="GO" id="GO:0003887">
    <property type="term" value="F:DNA-directed DNA polymerase activity"/>
    <property type="evidence" value="ECO:0007669"/>
    <property type="project" value="InterPro"/>
</dbReference>
<dbReference type="Proteomes" id="UP000228809">
    <property type="component" value="Unassembled WGS sequence"/>
</dbReference>
<dbReference type="InterPro" id="IPR027417">
    <property type="entry name" value="P-loop_NTPase"/>
</dbReference>